<evidence type="ECO:0000256" key="1">
    <source>
        <dbReference type="ARBA" id="ARBA00004123"/>
    </source>
</evidence>
<dbReference type="EMBL" id="JARQWQ010000025">
    <property type="protein sequence ID" value="KAK2563409.1"/>
    <property type="molecule type" value="Genomic_DNA"/>
</dbReference>
<evidence type="ECO:0000256" key="3">
    <source>
        <dbReference type="ARBA" id="ARBA00023125"/>
    </source>
</evidence>
<gene>
    <name evidence="9" type="ORF">P5673_013107</name>
</gene>
<name>A0AAD9QLM8_ACRCE</name>
<reference evidence="9" key="2">
    <citation type="journal article" date="2023" name="Science">
        <title>Genomic signatures of disease resistance in endangered staghorn corals.</title>
        <authorList>
            <person name="Vollmer S.V."/>
            <person name="Selwyn J.D."/>
            <person name="Despard B.A."/>
            <person name="Roesel C.L."/>
        </authorList>
    </citation>
    <scope>NUCLEOTIDE SEQUENCE</scope>
    <source>
        <strain evidence="9">K2</strain>
    </source>
</reference>
<feature type="region of interest" description="Disordered" evidence="7">
    <location>
        <begin position="240"/>
        <end position="272"/>
    </location>
</feature>
<comment type="subcellular location">
    <subcellularLocation>
        <location evidence="1">Nucleus</location>
    </subcellularLocation>
</comment>
<sequence>MQLRAFASKRCDLHSNFRLHSDCNCFTFQDSDDSGLSSSPSSPTPVGVDFLGDLFDLDTNFSNLLNTSLFDGEFPSKLYTHIKIKDDDDDDEDVWFNASSSKVNTKTSSLSAGDSSTGQDYFDNSFELIAELLNPQPEVEEKITGNSSKGKNLTIHQSAEISEVESKNNEACTPTSESDENSSNNDTISAINSPDTSVKRELRSRRKRVLVNTDHDYCRQWLVSDDEPDSDDDSKFVEDIEKEESDDSDDEDFKAPCPAKKVRKASAKGVKDSKYWERRQRNNLAAKRSREAKRAREIQVAKKTVALEKENANLKKQVRKLKANIKRAEKMLRLMV</sequence>
<dbReference type="SUPFAM" id="SSF57959">
    <property type="entry name" value="Leucine zipper domain"/>
    <property type="match status" value="1"/>
</dbReference>
<keyword evidence="2" id="KW-0805">Transcription regulation</keyword>
<feature type="compositionally biased region" description="Polar residues" evidence="7">
    <location>
        <begin position="187"/>
        <end position="196"/>
    </location>
</feature>
<keyword evidence="5" id="KW-0539">Nucleus</keyword>
<keyword evidence="4" id="KW-0804">Transcription</keyword>
<protein>
    <submittedName>
        <fullName evidence="9">Hepatic leukemia factor</fullName>
    </submittedName>
</protein>
<dbReference type="Pfam" id="PF07716">
    <property type="entry name" value="bZIP_2"/>
    <property type="match status" value="1"/>
</dbReference>
<evidence type="ECO:0000313" key="10">
    <source>
        <dbReference type="Proteomes" id="UP001249851"/>
    </source>
</evidence>
<dbReference type="AlphaFoldDB" id="A0AAD9QLM8"/>
<accession>A0AAD9QLM8</accession>
<dbReference type="SMART" id="SM00338">
    <property type="entry name" value="BRLZ"/>
    <property type="match status" value="1"/>
</dbReference>
<dbReference type="GO" id="GO:0000981">
    <property type="term" value="F:DNA-binding transcription factor activity, RNA polymerase II-specific"/>
    <property type="evidence" value="ECO:0007669"/>
    <property type="project" value="TreeGrafter"/>
</dbReference>
<feature type="coiled-coil region" evidence="6">
    <location>
        <begin position="304"/>
        <end position="331"/>
    </location>
</feature>
<dbReference type="PROSITE" id="PS50217">
    <property type="entry name" value="BZIP"/>
    <property type="match status" value="1"/>
</dbReference>
<dbReference type="InterPro" id="IPR004827">
    <property type="entry name" value="bZIP"/>
</dbReference>
<evidence type="ECO:0000256" key="4">
    <source>
        <dbReference type="ARBA" id="ARBA00023163"/>
    </source>
</evidence>
<evidence type="ECO:0000256" key="5">
    <source>
        <dbReference type="ARBA" id="ARBA00023242"/>
    </source>
</evidence>
<evidence type="ECO:0000256" key="2">
    <source>
        <dbReference type="ARBA" id="ARBA00023015"/>
    </source>
</evidence>
<comment type="caution">
    <text evidence="9">The sequence shown here is derived from an EMBL/GenBank/DDBJ whole genome shotgun (WGS) entry which is preliminary data.</text>
</comment>
<dbReference type="Gene3D" id="1.20.5.170">
    <property type="match status" value="1"/>
</dbReference>
<dbReference type="Proteomes" id="UP001249851">
    <property type="component" value="Unassembled WGS sequence"/>
</dbReference>
<dbReference type="InterPro" id="IPR040223">
    <property type="entry name" value="PAR_bZIP"/>
</dbReference>
<organism evidence="9 10">
    <name type="scientific">Acropora cervicornis</name>
    <name type="common">Staghorn coral</name>
    <dbReference type="NCBI Taxonomy" id="6130"/>
    <lineage>
        <taxon>Eukaryota</taxon>
        <taxon>Metazoa</taxon>
        <taxon>Cnidaria</taxon>
        <taxon>Anthozoa</taxon>
        <taxon>Hexacorallia</taxon>
        <taxon>Scleractinia</taxon>
        <taxon>Astrocoeniina</taxon>
        <taxon>Acroporidae</taxon>
        <taxon>Acropora</taxon>
    </lineage>
</organism>
<dbReference type="PANTHER" id="PTHR11988">
    <property type="entry name" value="THYROTROPH EMBRYONIC FACTOR RELATED"/>
    <property type="match status" value="1"/>
</dbReference>
<dbReference type="PANTHER" id="PTHR11988:SF27">
    <property type="entry name" value="GH27708P"/>
    <property type="match status" value="1"/>
</dbReference>
<keyword evidence="6" id="KW-0175">Coiled coil</keyword>
<feature type="compositionally biased region" description="Acidic residues" evidence="7">
    <location>
        <begin position="240"/>
        <end position="252"/>
    </location>
</feature>
<keyword evidence="10" id="KW-1185">Reference proteome</keyword>
<evidence type="ECO:0000256" key="7">
    <source>
        <dbReference type="SAM" id="MobiDB-lite"/>
    </source>
</evidence>
<dbReference type="InterPro" id="IPR046347">
    <property type="entry name" value="bZIP_sf"/>
</dbReference>
<dbReference type="GO" id="GO:0000978">
    <property type="term" value="F:RNA polymerase II cis-regulatory region sequence-specific DNA binding"/>
    <property type="evidence" value="ECO:0007669"/>
    <property type="project" value="TreeGrafter"/>
</dbReference>
<dbReference type="CDD" id="cd14695">
    <property type="entry name" value="bZIP_HLF"/>
    <property type="match status" value="1"/>
</dbReference>
<evidence type="ECO:0000313" key="9">
    <source>
        <dbReference type="EMBL" id="KAK2563409.1"/>
    </source>
</evidence>
<evidence type="ECO:0000259" key="8">
    <source>
        <dbReference type="PROSITE" id="PS50217"/>
    </source>
</evidence>
<feature type="domain" description="BZIP" evidence="8">
    <location>
        <begin position="272"/>
        <end position="335"/>
    </location>
</feature>
<evidence type="ECO:0000256" key="6">
    <source>
        <dbReference type="SAM" id="Coils"/>
    </source>
</evidence>
<proteinExistence type="predicted"/>
<reference evidence="9" key="1">
    <citation type="journal article" date="2023" name="G3 (Bethesda)">
        <title>Whole genome assembly and annotation of the endangered Caribbean coral Acropora cervicornis.</title>
        <authorList>
            <person name="Selwyn J.D."/>
            <person name="Vollmer S.V."/>
        </authorList>
    </citation>
    <scope>NUCLEOTIDE SEQUENCE</scope>
    <source>
        <strain evidence="9">K2</strain>
    </source>
</reference>
<dbReference type="GO" id="GO:0005634">
    <property type="term" value="C:nucleus"/>
    <property type="evidence" value="ECO:0007669"/>
    <property type="project" value="UniProtKB-SubCell"/>
</dbReference>
<keyword evidence="3" id="KW-0238">DNA-binding</keyword>
<feature type="region of interest" description="Disordered" evidence="7">
    <location>
        <begin position="160"/>
        <end position="203"/>
    </location>
</feature>